<dbReference type="InterPro" id="IPR013249">
    <property type="entry name" value="RNA_pol_sigma70_r4_t2"/>
</dbReference>
<dbReference type="InterPro" id="IPR039425">
    <property type="entry name" value="RNA_pol_sigma-70-like"/>
</dbReference>
<dbReference type="InterPro" id="IPR007627">
    <property type="entry name" value="RNA_pol_sigma70_r2"/>
</dbReference>
<dbReference type="PANTHER" id="PTHR43133:SF8">
    <property type="entry name" value="RNA POLYMERASE SIGMA FACTOR HI_1459-RELATED"/>
    <property type="match status" value="1"/>
</dbReference>
<feature type="compositionally biased region" description="Basic and acidic residues" evidence="6">
    <location>
        <begin position="1"/>
        <end position="37"/>
    </location>
</feature>
<proteinExistence type="inferred from homology"/>
<name>Q8GBX1_SORCE</name>
<evidence type="ECO:0000259" key="8">
    <source>
        <dbReference type="Pfam" id="PF08281"/>
    </source>
</evidence>
<organism evidence="9">
    <name type="scientific">Sorangium cellulosum</name>
    <name type="common">Polyangium cellulosum</name>
    <dbReference type="NCBI Taxonomy" id="56"/>
    <lineage>
        <taxon>Bacteria</taxon>
        <taxon>Pseudomonadati</taxon>
        <taxon>Myxococcota</taxon>
        <taxon>Polyangia</taxon>
        <taxon>Polyangiales</taxon>
        <taxon>Polyangiaceae</taxon>
        <taxon>Sorangium</taxon>
    </lineage>
</organism>
<dbReference type="GO" id="GO:0003677">
    <property type="term" value="F:DNA binding"/>
    <property type="evidence" value="ECO:0007669"/>
    <property type="project" value="UniProtKB-KW"/>
</dbReference>
<dbReference type="InterPro" id="IPR014284">
    <property type="entry name" value="RNA_pol_sigma-70_dom"/>
</dbReference>
<keyword evidence="4" id="KW-0238">DNA-binding</keyword>
<dbReference type="Pfam" id="PF04542">
    <property type="entry name" value="Sigma70_r2"/>
    <property type="match status" value="1"/>
</dbReference>
<dbReference type="Gene3D" id="1.10.10.10">
    <property type="entry name" value="Winged helix-like DNA-binding domain superfamily/Winged helix DNA-binding domain"/>
    <property type="match status" value="1"/>
</dbReference>
<dbReference type="GO" id="GO:0016987">
    <property type="term" value="F:sigma factor activity"/>
    <property type="evidence" value="ECO:0007669"/>
    <property type="project" value="UniProtKB-KW"/>
</dbReference>
<evidence type="ECO:0000256" key="4">
    <source>
        <dbReference type="ARBA" id="ARBA00023125"/>
    </source>
</evidence>
<evidence type="ECO:0000256" key="5">
    <source>
        <dbReference type="ARBA" id="ARBA00023163"/>
    </source>
</evidence>
<dbReference type="AlphaFoldDB" id="Q8GBX1"/>
<comment type="similarity">
    <text evidence="1">Belongs to the sigma-70 factor family. ECF subfamily.</text>
</comment>
<keyword evidence="3" id="KW-0731">Sigma factor</keyword>
<evidence type="ECO:0000256" key="3">
    <source>
        <dbReference type="ARBA" id="ARBA00023082"/>
    </source>
</evidence>
<dbReference type="EMBL" id="AJ505006">
    <property type="protein sequence ID" value="CAD43454.1"/>
    <property type="molecule type" value="Genomic_DNA"/>
</dbReference>
<dbReference type="SUPFAM" id="SSF88659">
    <property type="entry name" value="Sigma3 and sigma4 domains of RNA polymerase sigma factors"/>
    <property type="match status" value="1"/>
</dbReference>
<dbReference type="InterPro" id="IPR013325">
    <property type="entry name" value="RNA_pol_sigma_r2"/>
</dbReference>
<dbReference type="InterPro" id="IPR013324">
    <property type="entry name" value="RNA_pol_sigma_r3/r4-like"/>
</dbReference>
<evidence type="ECO:0000313" key="9">
    <source>
        <dbReference type="EMBL" id="CAD43454.1"/>
    </source>
</evidence>
<dbReference type="InterPro" id="IPR036388">
    <property type="entry name" value="WH-like_DNA-bd_sf"/>
</dbReference>
<keyword evidence="5" id="KW-0804">Transcription</keyword>
<evidence type="ECO:0000256" key="2">
    <source>
        <dbReference type="ARBA" id="ARBA00023015"/>
    </source>
</evidence>
<dbReference type="SUPFAM" id="SSF88946">
    <property type="entry name" value="Sigma2 domain of RNA polymerase sigma factors"/>
    <property type="match status" value="1"/>
</dbReference>
<sequence>MNADHDSSEAKLSALERRTKSGRADRRGASWPRREDESGLMSAEARATPAGEAGLPAGDGREREKSAMDRYVSGQVTAFRELYEELAPRLFRYILRRTRDAALAEDLLQQTMLQIHATRHRFAAGSNVSPWAYSLARRVVINHSRKKAESLVDPSSFDDVASTAQSTDESLDASRRSRALEYALTMLPETQRVIVTLIKDDDSSIRGIAEVLGISVNAAKLRRHRACLALRAAISAEHGVEVAPMDDSLLDA</sequence>
<feature type="region of interest" description="Disordered" evidence="6">
    <location>
        <begin position="1"/>
        <end position="63"/>
    </location>
</feature>
<evidence type="ECO:0000256" key="1">
    <source>
        <dbReference type="ARBA" id="ARBA00010641"/>
    </source>
</evidence>
<reference evidence="9" key="1">
    <citation type="submission" date="2002-08" db="EMBL/GenBank/DDBJ databases">
        <title>The spirangiene synthase from Sorangium cellulosum So ce90 - Module duplications as strategy behind the evolution of polyketide synthases.</title>
        <authorList>
            <person name="Knauber J."/>
            <person name="Bloecker H."/>
            <person name="Mueller R."/>
            <person name="Nordsiek G."/>
            <person name="Beyer S."/>
        </authorList>
    </citation>
    <scope>NUCLEOTIDE SEQUENCE</scope>
</reference>
<gene>
    <name evidence="9" type="primary">spiZ</name>
</gene>
<feature type="domain" description="RNA polymerase sigma factor 70 region 4 type 2" evidence="8">
    <location>
        <begin position="178"/>
        <end position="230"/>
    </location>
</feature>
<dbReference type="Pfam" id="PF08281">
    <property type="entry name" value="Sigma70_r4_2"/>
    <property type="match status" value="1"/>
</dbReference>
<evidence type="ECO:0000256" key="6">
    <source>
        <dbReference type="SAM" id="MobiDB-lite"/>
    </source>
</evidence>
<dbReference type="GO" id="GO:0006352">
    <property type="term" value="P:DNA-templated transcription initiation"/>
    <property type="evidence" value="ECO:0007669"/>
    <property type="project" value="InterPro"/>
</dbReference>
<dbReference type="PANTHER" id="PTHR43133">
    <property type="entry name" value="RNA POLYMERASE ECF-TYPE SIGMA FACTO"/>
    <property type="match status" value="1"/>
</dbReference>
<dbReference type="Gene3D" id="1.10.1740.10">
    <property type="match status" value="1"/>
</dbReference>
<protein>
    <submittedName>
        <fullName evidence="9">Regulatory protein</fullName>
    </submittedName>
</protein>
<keyword evidence="2" id="KW-0805">Transcription regulation</keyword>
<accession>Q8GBX1</accession>
<feature type="domain" description="RNA polymerase sigma-70 region 2" evidence="7">
    <location>
        <begin position="82"/>
        <end position="148"/>
    </location>
</feature>
<dbReference type="NCBIfam" id="TIGR02937">
    <property type="entry name" value="sigma70-ECF"/>
    <property type="match status" value="1"/>
</dbReference>
<evidence type="ECO:0000259" key="7">
    <source>
        <dbReference type="Pfam" id="PF04542"/>
    </source>
</evidence>